<evidence type="ECO:0000313" key="2">
    <source>
        <dbReference type="Proteomes" id="UP000887159"/>
    </source>
</evidence>
<accession>A0A8X6R796</accession>
<proteinExistence type="predicted"/>
<dbReference type="Proteomes" id="UP000887159">
    <property type="component" value="Unassembled WGS sequence"/>
</dbReference>
<protein>
    <submittedName>
        <fullName evidence="1">Uncharacterized protein</fullName>
    </submittedName>
</protein>
<evidence type="ECO:0000313" key="1">
    <source>
        <dbReference type="EMBL" id="GFX89681.1"/>
    </source>
</evidence>
<comment type="caution">
    <text evidence="1">The sequence shown here is derived from an EMBL/GenBank/DDBJ whole genome shotgun (WGS) entry which is preliminary data.</text>
</comment>
<dbReference type="EMBL" id="BMAU01021076">
    <property type="protein sequence ID" value="GFX89681.1"/>
    <property type="molecule type" value="Genomic_DNA"/>
</dbReference>
<dbReference type="AlphaFoldDB" id="A0A8X6R796"/>
<gene>
    <name evidence="1" type="ORF">TNCV_3711131</name>
</gene>
<reference evidence="1" key="1">
    <citation type="submission" date="2020-08" db="EMBL/GenBank/DDBJ databases">
        <title>Multicomponent nature underlies the extraordinary mechanical properties of spider dragline silk.</title>
        <authorList>
            <person name="Kono N."/>
            <person name="Nakamura H."/>
            <person name="Mori M."/>
            <person name="Yoshida Y."/>
            <person name="Ohtoshi R."/>
            <person name="Malay A.D."/>
            <person name="Moran D.A.P."/>
            <person name="Tomita M."/>
            <person name="Numata K."/>
            <person name="Arakawa K."/>
        </authorList>
    </citation>
    <scope>NUCLEOTIDE SEQUENCE</scope>
</reference>
<name>A0A8X6R796_TRICX</name>
<sequence>MGCKLVVNYCSPSTFLRSWYHLLLRRPIDEYQSPQVIDYVEAQNPQQLKLSFCNWLRSMRKGTSALEPMVRVLMSDDQNGSEEGGHPTGV</sequence>
<keyword evidence="2" id="KW-1185">Reference proteome</keyword>
<organism evidence="1 2">
    <name type="scientific">Trichonephila clavipes</name>
    <name type="common">Golden silk orbweaver</name>
    <name type="synonym">Nephila clavipes</name>
    <dbReference type="NCBI Taxonomy" id="2585209"/>
    <lineage>
        <taxon>Eukaryota</taxon>
        <taxon>Metazoa</taxon>
        <taxon>Ecdysozoa</taxon>
        <taxon>Arthropoda</taxon>
        <taxon>Chelicerata</taxon>
        <taxon>Arachnida</taxon>
        <taxon>Araneae</taxon>
        <taxon>Araneomorphae</taxon>
        <taxon>Entelegynae</taxon>
        <taxon>Araneoidea</taxon>
        <taxon>Nephilidae</taxon>
        <taxon>Trichonephila</taxon>
    </lineage>
</organism>